<dbReference type="PANTHER" id="PTHR35317">
    <property type="entry name" value="OS04G0629600 PROTEIN"/>
    <property type="match status" value="1"/>
</dbReference>
<dbReference type="AlphaFoldDB" id="A0AA89BAU4"/>
<dbReference type="Pfam" id="PF14223">
    <property type="entry name" value="Retrotran_gag_2"/>
    <property type="match status" value="1"/>
</dbReference>
<name>A0AA89BAU4_9ASTE</name>
<proteinExistence type="predicted"/>
<evidence type="ECO:0000313" key="1">
    <source>
        <dbReference type="EMBL" id="KAK3034920.1"/>
    </source>
</evidence>
<accession>A0AA89BAU4</accession>
<reference evidence="1" key="1">
    <citation type="submission" date="2022-12" db="EMBL/GenBank/DDBJ databases">
        <title>Draft genome assemblies for two species of Escallonia (Escalloniales).</title>
        <authorList>
            <person name="Chanderbali A."/>
            <person name="Dervinis C."/>
            <person name="Anghel I."/>
            <person name="Soltis D."/>
            <person name="Soltis P."/>
            <person name="Zapata F."/>
        </authorList>
    </citation>
    <scope>NUCLEOTIDE SEQUENCE</scope>
    <source>
        <strain evidence="1">UCBG64.0493</strain>
        <tissue evidence="1">Leaf</tissue>
    </source>
</reference>
<organism evidence="1 2">
    <name type="scientific">Escallonia herrerae</name>
    <dbReference type="NCBI Taxonomy" id="1293975"/>
    <lineage>
        <taxon>Eukaryota</taxon>
        <taxon>Viridiplantae</taxon>
        <taxon>Streptophyta</taxon>
        <taxon>Embryophyta</taxon>
        <taxon>Tracheophyta</taxon>
        <taxon>Spermatophyta</taxon>
        <taxon>Magnoliopsida</taxon>
        <taxon>eudicotyledons</taxon>
        <taxon>Gunneridae</taxon>
        <taxon>Pentapetalae</taxon>
        <taxon>asterids</taxon>
        <taxon>campanulids</taxon>
        <taxon>Escalloniales</taxon>
        <taxon>Escalloniaceae</taxon>
        <taxon>Escallonia</taxon>
    </lineage>
</organism>
<dbReference type="Proteomes" id="UP001188597">
    <property type="component" value="Unassembled WGS sequence"/>
</dbReference>
<gene>
    <name evidence="1" type="ORF">RJ639_034162</name>
</gene>
<dbReference type="EMBL" id="JAVXUP010000188">
    <property type="protein sequence ID" value="KAK3034920.1"/>
    <property type="molecule type" value="Genomic_DNA"/>
</dbReference>
<evidence type="ECO:0000313" key="2">
    <source>
        <dbReference type="Proteomes" id="UP001188597"/>
    </source>
</evidence>
<sequence>MAVAMAKEAWNILQNEFWGSNKIRSHGDTIEDKKIIQKIIRSLPMKFDHVVAAIEESKNLNELTLVELVGSLQAHEERMHRFEQPIEQVFQSKLNISKNSGEKRRNESHG</sequence>
<dbReference type="PANTHER" id="PTHR35317:SF36">
    <property type="match status" value="1"/>
</dbReference>
<comment type="caution">
    <text evidence="1">The sequence shown here is derived from an EMBL/GenBank/DDBJ whole genome shotgun (WGS) entry which is preliminary data.</text>
</comment>
<keyword evidence="2" id="KW-1185">Reference proteome</keyword>
<protein>
    <submittedName>
        <fullName evidence="1">Uncharacterized protein</fullName>
    </submittedName>
</protein>